<feature type="transmembrane region" description="Helical" evidence="1">
    <location>
        <begin position="373"/>
        <end position="390"/>
    </location>
</feature>
<gene>
    <name evidence="2" type="ORF">A2876_02825</name>
</gene>
<feature type="transmembrane region" description="Helical" evidence="1">
    <location>
        <begin position="342"/>
        <end position="361"/>
    </location>
</feature>
<feature type="transmembrane region" description="Helical" evidence="1">
    <location>
        <begin position="198"/>
        <end position="219"/>
    </location>
</feature>
<keyword evidence="1" id="KW-0812">Transmembrane</keyword>
<dbReference type="Proteomes" id="UP000178176">
    <property type="component" value="Unassembled WGS sequence"/>
</dbReference>
<feature type="transmembrane region" description="Helical" evidence="1">
    <location>
        <begin position="114"/>
        <end position="134"/>
    </location>
</feature>
<evidence type="ECO:0000256" key="1">
    <source>
        <dbReference type="SAM" id="Phobius"/>
    </source>
</evidence>
<dbReference type="EMBL" id="MEXH01000021">
    <property type="protein sequence ID" value="OGC92197.1"/>
    <property type="molecule type" value="Genomic_DNA"/>
</dbReference>
<feature type="transmembrane region" description="Helical" evidence="1">
    <location>
        <begin position="317"/>
        <end position="335"/>
    </location>
</feature>
<evidence type="ECO:0008006" key="4">
    <source>
        <dbReference type="Google" id="ProtNLM"/>
    </source>
</evidence>
<dbReference type="AlphaFoldDB" id="A0A1F4YDY2"/>
<feature type="transmembrane region" description="Helical" evidence="1">
    <location>
        <begin position="397"/>
        <end position="424"/>
    </location>
</feature>
<reference evidence="2 3" key="1">
    <citation type="journal article" date="2016" name="Nat. Commun.">
        <title>Thousands of microbial genomes shed light on interconnected biogeochemical processes in an aquifer system.</title>
        <authorList>
            <person name="Anantharaman K."/>
            <person name="Brown C.T."/>
            <person name="Hug L.A."/>
            <person name="Sharon I."/>
            <person name="Castelle C.J."/>
            <person name="Probst A.J."/>
            <person name="Thomas B.C."/>
            <person name="Singh A."/>
            <person name="Wilkins M.J."/>
            <person name="Karaoz U."/>
            <person name="Brodie E.L."/>
            <person name="Williams K.H."/>
            <person name="Hubbard S.S."/>
            <person name="Banfield J.F."/>
        </authorList>
    </citation>
    <scope>NUCLEOTIDE SEQUENCE [LARGE SCALE GENOMIC DNA]</scope>
</reference>
<organism evidence="2 3">
    <name type="scientific">Candidatus Amesbacteria bacterium RIFCSPHIGHO2_01_FULL_48_32b</name>
    <dbReference type="NCBI Taxonomy" id="1797253"/>
    <lineage>
        <taxon>Bacteria</taxon>
        <taxon>Candidatus Amesiibacteriota</taxon>
    </lineage>
</organism>
<evidence type="ECO:0000313" key="2">
    <source>
        <dbReference type="EMBL" id="OGC92197.1"/>
    </source>
</evidence>
<comment type="caution">
    <text evidence="2">The sequence shown here is derived from an EMBL/GenBank/DDBJ whole genome shotgun (WGS) entry which is preliminary data.</text>
</comment>
<accession>A0A1F4YDY2</accession>
<protein>
    <recommendedName>
        <fullName evidence="4">Glycosyltransferase RgtA/B/C/D-like domain-containing protein</fullName>
    </recommendedName>
</protein>
<sequence length="501" mass="56653">MTKFKFSHILVLASALVLLSLIIRGRPVDFKDGQTIYNTSPTGPYELSNSIARYIFTKTIVTRQDIFLTYREAKLSAPDVVKFNGRYFSIFPPGVSFLSIPLYMIGSAFQLPQLFAYLTTTLFALLNFYLIYWLSRRLGLSVWAGLLASWVFLFATNALVYANTFTQHHLSTAITLVGLHLIFTKLHFWHLILLGLVTGLGLITDVPNLILISPILIYGFSRSFQEPKLNILKWTGFLVGVIPFLLFFLWYNRTLTGSFFRVPQFVGRVSDSEFAAVKVNPEPTSTPSPKKGLSLPYKPRNFPQGLYVLLFSRERSWFYYSPLMIIGIIGLAMALKQPKIRPIAQISASIITLSLASYAMFGDPWGGWSFGPRYLIPASAITSIFVGIALERYHRNYYFTVLFFIGLIYSVYVSSLGALTSAAIPPKQEARLLPDPIPYTYKYNQNLLSQSQVGSAIYNLYLGRFIPATTFHLIFTVLALICPVYFVLARWKANSHETKHS</sequence>
<feature type="transmembrane region" description="Helical" evidence="1">
    <location>
        <begin position="140"/>
        <end position="161"/>
    </location>
</feature>
<name>A0A1F4YDY2_9BACT</name>
<feature type="transmembrane region" description="Helical" evidence="1">
    <location>
        <begin position="465"/>
        <end position="488"/>
    </location>
</feature>
<feature type="transmembrane region" description="Helical" evidence="1">
    <location>
        <begin position="231"/>
        <end position="251"/>
    </location>
</feature>
<keyword evidence="1" id="KW-1133">Transmembrane helix</keyword>
<proteinExistence type="predicted"/>
<keyword evidence="1" id="KW-0472">Membrane</keyword>
<feature type="transmembrane region" description="Helical" evidence="1">
    <location>
        <begin position="87"/>
        <end position="105"/>
    </location>
</feature>
<evidence type="ECO:0000313" key="3">
    <source>
        <dbReference type="Proteomes" id="UP000178176"/>
    </source>
</evidence>